<gene>
    <name evidence="2" type="ORF">EYF80_058601</name>
</gene>
<proteinExistence type="predicted"/>
<organism evidence="2 3">
    <name type="scientific">Liparis tanakae</name>
    <name type="common">Tanaka's snailfish</name>
    <dbReference type="NCBI Taxonomy" id="230148"/>
    <lineage>
        <taxon>Eukaryota</taxon>
        <taxon>Metazoa</taxon>
        <taxon>Chordata</taxon>
        <taxon>Craniata</taxon>
        <taxon>Vertebrata</taxon>
        <taxon>Euteleostomi</taxon>
        <taxon>Actinopterygii</taxon>
        <taxon>Neopterygii</taxon>
        <taxon>Teleostei</taxon>
        <taxon>Neoteleostei</taxon>
        <taxon>Acanthomorphata</taxon>
        <taxon>Eupercaria</taxon>
        <taxon>Perciformes</taxon>
        <taxon>Cottioidei</taxon>
        <taxon>Cottales</taxon>
        <taxon>Liparidae</taxon>
        <taxon>Liparis</taxon>
    </lineage>
</organism>
<dbReference type="Proteomes" id="UP000314294">
    <property type="component" value="Unassembled WGS sequence"/>
</dbReference>
<reference evidence="2 3" key="1">
    <citation type="submission" date="2019-03" db="EMBL/GenBank/DDBJ databases">
        <title>First draft genome of Liparis tanakae, snailfish: a comprehensive survey of snailfish specific genes.</title>
        <authorList>
            <person name="Kim W."/>
            <person name="Song I."/>
            <person name="Jeong J.-H."/>
            <person name="Kim D."/>
            <person name="Kim S."/>
            <person name="Ryu S."/>
            <person name="Song J.Y."/>
            <person name="Lee S.K."/>
        </authorList>
    </citation>
    <scope>NUCLEOTIDE SEQUENCE [LARGE SCALE GENOMIC DNA]</scope>
    <source>
        <tissue evidence="2">Muscle</tissue>
    </source>
</reference>
<feature type="signal peptide" evidence="1">
    <location>
        <begin position="1"/>
        <end position="28"/>
    </location>
</feature>
<dbReference type="AlphaFoldDB" id="A0A4Z2EQY9"/>
<evidence type="ECO:0000313" key="3">
    <source>
        <dbReference type="Proteomes" id="UP000314294"/>
    </source>
</evidence>
<name>A0A4Z2EQY9_9TELE</name>
<feature type="chain" id="PRO_5021280860" description="Secreted protein" evidence="1">
    <location>
        <begin position="29"/>
        <end position="148"/>
    </location>
</feature>
<accession>A0A4Z2EQY9</accession>
<evidence type="ECO:0000313" key="2">
    <source>
        <dbReference type="EMBL" id="TNN31245.1"/>
    </source>
</evidence>
<comment type="caution">
    <text evidence="2">The sequence shown here is derived from an EMBL/GenBank/DDBJ whole genome shotgun (WGS) entry which is preliminary data.</text>
</comment>
<keyword evidence="3" id="KW-1185">Reference proteome</keyword>
<sequence length="148" mass="16014">MRPILAFSTRETLLLATLWFSTRPSTNSQSTPVAVAGSMTRMTASTLMGASRLEYWDTTLEHSDVVALLSSVSRSLSCTGRLMPVSTSTPFSTAFWKDSEMVVGWIPDRRDNAETSLEQASSRAPAITTTEVVPSPASMSWALDSSTS</sequence>
<evidence type="ECO:0000256" key="1">
    <source>
        <dbReference type="SAM" id="SignalP"/>
    </source>
</evidence>
<keyword evidence="1" id="KW-0732">Signal</keyword>
<protein>
    <recommendedName>
        <fullName evidence="4">Secreted protein</fullName>
    </recommendedName>
</protein>
<dbReference type="EMBL" id="SRLO01003646">
    <property type="protein sequence ID" value="TNN31245.1"/>
    <property type="molecule type" value="Genomic_DNA"/>
</dbReference>
<evidence type="ECO:0008006" key="4">
    <source>
        <dbReference type="Google" id="ProtNLM"/>
    </source>
</evidence>
<dbReference type="OrthoDB" id="8959839at2759"/>